<organism evidence="2 3">
    <name type="scientific">Colletotrichum simmondsii</name>
    <dbReference type="NCBI Taxonomy" id="703756"/>
    <lineage>
        <taxon>Eukaryota</taxon>
        <taxon>Fungi</taxon>
        <taxon>Dikarya</taxon>
        <taxon>Ascomycota</taxon>
        <taxon>Pezizomycotina</taxon>
        <taxon>Sordariomycetes</taxon>
        <taxon>Hypocreomycetidae</taxon>
        <taxon>Glomerellales</taxon>
        <taxon>Glomerellaceae</taxon>
        <taxon>Colletotrichum</taxon>
        <taxon>Colletotrichum acutatum species complex</taxon>
    </lineage>
</organism>
<evidence type="ECO:0000256" key="1">
    <source>
        <dbReference type="SAM" id="MobiDB-lite"/>
    </source>
</evidence>
<protein>
    <submittedName>
        <fullName evidence="2">Uncharacterized protein</fullName>
    </submittedName>
</protein>
<accession>A0A135RVN2</accession>
<comment type="caution">
    <text evidence="2">The sequence shown here is derived from an EMBL/GenBank/DDBJ whole genome shotgun (WGS) entry which is preliminary data.</text>
</comment>
<evidence type="ECO:0000313" key="2">
    <source>
        <dbReference type="EMBL" id="KXH27744.1"/>
    </source>
</evidence>
<feature type="compositionally biased region" description="Polar residues" evidence="1">
    <location>
        <begin position="1"/>
        <end position="26"/>
    </location>
</feature>
<dbReference type="Proteomes" id="UP000070328">
    <property type="component" value="Unassembled WGS sequence"/>
</dbReference>
<proteinExistence type="predicted"/>
<feature type="compositionally biased region" description="Polar residues" evidence="1">
    <location>
        <begin position="45"/>
        <end position="55"/>
    </location>
</feature>
<keyword evidence="3" id="KW-1185">Reference proteome</keyword>
<name>A0A135RVN2_9PEZI</name>
<feature type="region of interest" description="Disordered" evidence="1">
    <location>
        <begin position="1"/>
        <end position="96"/>
    </location>
</feature>
<dbReference type="OrthoDB" id="4835217at2759"/>
<gene>
    <name evidence="2" type="ORF">CSIM01_11581</name>
</gene>
<sequence length="159" mass="17942">MYEQAKSNKPSSKGGSASMNQQTQLAQEVLDSAHHQVKRHGVSRPETSIVNDPPQSNRLSSKKRKNRRNMVDVDRPWPRGKEAQEARLGSFSMPVDASGHDPLQRWYYDDMADQPYNAIGEVEMPARNSDEIRTSGEDDGVWPYEAVTSSSMVWYGSEQ</sequence>
<feature type="region of interest" description="Disordered" evidence="1">
    <location>
        <begin position="122"/>
        <end position="141"/>
    </location>
</feature>
<feature type="compositionally biased region" description="Basic and acidic residues" evidence="1">
    <location>
        <begin position="69"/>
        <end position="85"/>
    </location>
</feature>
<evidence type="ECO:0000313" key="3">
    <source>
        <dbReference type="Proteomes" id="UP000070328"/>
    </source>
</evidence>
<dbReference type="EMBL" id="JFBX01000808">
    <property type="protein sequence ID" value="KXH27744.1"/>
    <property type="molecule type" value="Genomic_DNA"/>
</dbReference>
<reference evidence="2 3" key="1">
    <citation type="submission" date="2014-02" db="EMBL/GenBank/DDBJ databases">
        <title>The genome sequence of Colletotrichum simmondsii CBS122122.</title>
        <authorList>
            <person name="Baroncelli R."/>
            <person name="Thon M.R."/>
        </authorList>
    </citation>
    <scope>NUCLEOTIDE SEQUENCE [LARGE SCALE GENOMIC DNA]</scope>
    <source>
        <strain evidence="2 3">CBS122122</strain>
    </source>
</reference>
<dbReference type="AlphaFoldDB" id="A0A135RVN2"/>